<dbReference type="Proteomes" id="UP000185841">
    <property type="component" value="Unassembled WGS sequence"/>
</dbReference>
<dbReference type="AlphaFoldDB" id="A0A1N6WAW4"/>
<dbReference type="RefSeq" id="WP_076428605.1">
    <property type="nucleotide sequence ID" value="NZ_FTMP01000009.1"/>
</dbReference>
<feature type="chain" id="PRO_5013360430" description="Holliday junction resolvasome, helicase subunit" evidence="1">
    <location>
        <begin position="21"/>
        <end position="101"/>
    </location>
</feature>
<accession>A0A1N6WAW4</accession>
<evidence type="ECO:0000313" key="2">
    <source>
        <dbReference type="EMBL" id="SIQ87234.1"/>
    </source>
</evidence>
<evidence type="ECO:0000313" key="3">
    <source>
        <dbReference type="Proteomes" id="UP000185841"/>
    </source>
</evidence>
<sequence>MHSKYWLAAVALGLSLQVGATSFVVTTDGLVNTVDGTTDVTSSSFGDDKIVREAKDDAASFVASAGAIRGAHLEAAFLHIRSQQPTLQMDDMQLAQAILAI</sequence>
<name>A0A1N6WAW4_AQUAC</name>
<dbReference type="NCBIfam" id="TIGR02448">
    <property type="entry name" value="conserverd hypothetical protein"/>
    <property type="match status" value="1"/>
</dbReference>
<reference evidence="2 3" key="1">
    <citation type="submission" date="2017-01" db="EMBL/GenBank/DDBJ databases">
        <authorList>
            <person name="Mah S.A."/>
            <person name="Swanson W.J."/>
            <person name="Moy G.W."/>
            <person name="Vacquier V.D."/>
        </authorList>
    </citation>
    <scope>NUCLEOTIDE SEQUENCE [LARGE SCALE GENOMIC DNA]</scope>
    <source>
        <strain evidence="2 3">RU36E</strain>
    </source>
</reference>
<organism evidence="2 3">
    <name type="scientific">Aquipseudomonas alcaligenes</name>
    <name type="common">Pseudomonas alcaligenes</name>
    <dbReference type="NCBI Taxonomy" id="43263"/>
    <lineage>
        <taxon>Bacteria</taxon>
        <taxon>Pseudomonadati</taxon>
        <taxon>Pseudomonadota</taxon>
        <taxon>Gammaproteobacteria</taxon>
        <taxon>Pseudomonadales</taxon>
        <taxon>Pseudomonadaceae</taxon>
        <taxon>Aquipseudomonas</taxon>
    </lineage>
</organism>
<protein>
    <recommendedName>
        <fullName evidence="4">Holliday junction resolvasome, helicase subunit</fullName>
    </recommendedName>
</protein>
<dbReference type="EMBL" id="FTMP01000009">
    <property type="protein sequence ID" value="SIQ87234.1"/>
    <property type="molecule type" value="Genomic_DNA"/>
</dbReference>
<feature type="signal peptide" evidence="1">
    <location>
        <begin position="1"/>
        <end position="20"/>
    </location>
</feature>
<dbReference type="InterPro" id="IPR012661">
    <property type="entry name" value="CHP02448"/>
</dbReference>
<gene>
    <name evidence="2" type="ORF">SAMN05878282_10989</name>
</gene>
<dbReference type="Pfam" id="PF09498">
    <property type="entry name" value="DUF2388"/>
    <property type="match status" value="1"/>
</dbReference>
<evidence type="ECO:0000256" key="1">
    <source>
        <dbReference type="SAM" id="SignalP"/>
    </source>
</evidence>
<evidence type="ECO:0008006" key="4">
    <source>
        <dbReference type="Google" id="ProtNLM"/>
    </source>
</evidence>
<keyword evidence="1" id="KW-0732">Signal</keyword>
<proteinExistence type="predicted"/>